<evidence type="ECO:0000256" key="1">
    <source>
        <dbReference type="SAM" id="MobiDB-lite"/>
    </source>
</evidence>
<evidence type="ECO:0000313" key="3">
    <source>
        <dbReference type="Proteomes" id="UP001458415"/>
    </source>
</evidence>
<feature type="non-terminal residue" evidence="2">
    <location>
        <position position="741"/>
    </location>
</feature>
<sequence>MDLGPSHGIRFRFDGGLLGAALLDMHRKPPLPLRERMLGQGVRPAAPPVAETATTRVGQHLGVGTRELTVDALPDEGPAVALRLRFALDVPVEWCLEVEGNPQPSDRGVTYSLPDRVTLTVEASAPCAIDGHEVRVSLPAGGCEVVLTLTSLPVFDVGDTVVVCRPDQMREAAVVVSCLPGDRLTPVVAVEPPPMAEAEFIELYEEFKRSQDRSMQRIGSRLGLEEVLAGGPEVQRRTLLDIAEHQRLGKALSRYRSWVKHNDMVSGLLSRMGIERAVFLADFSPDELNTLDPALRDGANRLHAAHTGEEAGDRGGEMFADIPQRLRLRWNTLAELTTVAWRSLRAPGGEPGHTIEVCAHDPASFVVALFTALRTGAPLRAVEHATAPLDELFAQAASDSDEATLVENTADVNALLGAVYAHHRGARLVVTPPPDLEPVRRAVDEQQRRITASGRAVDEEAEETRGDAGGRLRRWLSTGGRNPYRALEEAVTAQVPPAAVTAVGERRLTAFTTGLPYSFVRSAEADWSRKPIGHVAADPVLIILNEVYSEGIERSAGTFSLVFDPGFFRVSETEDVMRSVGGHFTHPILLPGPGELMLGALLTLPRDLPVELLFFNTHGTDDGIVLGEQFALENWRIPQWLTLRHRPIVFNNSCQSWTGVGREFVRVGARGYIGSLWSIPSKRAADFGRTVVHRITAEETRVCEAVVGTGLPSGIERSYIYVGTANGRLDQWRDRAATAGE</sequence>
<organism evidence="2 3">
    <name type="scientific">Streptomyces carpinensis</name>
    <dbReference type="NCBI Taxonomy" id="66369"/>
    <lineage>
        <taxon>Bacteria</taxon>
        <taxon>Bacillati</taxon>
        <taxon>Actinomycetota</taxon>
        <taxon>Actinomycetes</taxon>
        <taxon>Kitasatosporales</taxon>
        <taxon>Streptomycetaceae</taxon>
        <taxon>Streptomyces</taxon>
    </lineage>
</organism>
<evidence type="ECO:0000313" key="2">
    <source>
        <dbReference type="EMBL" id="MER6980424.1"/>
    </source>
</evidence>
<name>A0ABV1W8C1_9ACTN</name>
<reference evidence="2 3" key="1">
    <citation type="submission" date="2024-06" db="EMBL/GenBank/DDBJ databases">
        <title>The Natural Products Discovery Center: Release of the First 8490 Sequenced Strains for Exploring Actinobacteria Biosynthetic Diversity.</title>
        <authorList>
            <person name="Kalkreuter E."/>
            <person name="Kautsar S.A."/>
            <person name="Yang D."/>
            <person name="Bader C.D."/>
            <person name="Teijaro C.N."/>
            <person name="Fluegel L."/>
            <person name="Davis C.M."/>
            <person name="Simpson J.R."/>
            <person name="Lauterbach L."/>
            <person name="Steele A.D."/>
            <person name="Gui C."/>
            <person name="Meng S."/>
            <person name="Li G."/>
            <person name="Viehrig K."/>
            <person name="Ye F."/>
            <person name="Su P."/>
            <person name="Kiefer A.F."/>
            <person name="Nichols A."/>
            <person name="Cepeda A.J."/>
            <person name="Yan W."/>
            <person name="Fan B."/>
            <person name="Jiang Y."/>
            <person name="Adhikari A."/>
            <person name="Zheng C.-J."/>
            <person name="Schuster L."/>
            <person name="Cowan T.M."/>
            <person name="Smanski M.J."/>
            <person name="Chevrette M.G."/>
            <person name="De Carvalho L.P.S."/>
            <person name="Shen B."/>
        </authorList>
    </citation>
    <scope>NUCLEOTIDE SEQUENCE [LARGE SCALE GENOMIC DNA]</scope>
    <source>
        <strain evidence="2 3">NPDC000634</strain>
    </source>
</reference>
<evidence type="ECO:0008006" key="4">
    <source>
        <dbReference type="Google" id="ProtNLM"/>
    </source>
</evidence>
<comment type="caution">
    <text evidence="2">The sequence shown here is derived from an EMBL/GenBank/DDBJ whole genome shotgun (WGS) entry which is preliminary data.</text>
</comment>
<accession>A0ABV1W8C1</accession>
<dbReference type="EMBL" id="JBEPCU010000549">
    <property type="protein sequence ID" value="MER6980424.1"/>
    <property type="molecule type" value="Genomic_DNA"/>
</dbReference>
<proteinExistence type="predicted"/>
<feature type="region of interest" description="Disordered" evidence="1">
    <location>
        <begin position="445"/>
        <end position="474"/>
    </location>
</feature>
<protein>
    <recommendedName>
        <fullName evidence="4">CHAT domain-containing protein</fullName>
    </recommendedName>
</protein>
<gene>
    <name evidence="2" type="ORF">ABT317_26505</name>
</gene>
<keyword evidence="3" id="KW-1185">Reference proteome</keyword>
<dbReference type="Proteomes" id="UP001458415">
    <property type="component" value="Unassembled WGS sequence"/>
</dbReference>